<dbReference type="Proteomes" id="UP000019140">
    <property type="component" value="Unassembled WGS sequence"/>
</dbReference>
<dbReference type="AlphaFoldDB" id="W4LTI6"/>
<name>W4LTI6_9BACT</name>
<keyword evidence="2" id="KW-1185">Reference proteome</keyword>
<accession>W4LTI6</accession>
<reference evidence="1 2" key="1">
    <citation type="journal article" date="2014" name="Nature">
        <title>An environmental bacterial taxon with a large and distinct metabolic repertoire.</title>
        <authorList>
            <person name="Wilson M.C."/>
            <person name="Mori T."/>
            <person name="Ruckert C."/>
            <person name="Uria A.R."/>
            <person name="Helf M.J."/>
            <person name="Takada K."/>
            <person name="Gernert C."/>
            <person name="Steffens U.A."/>
            <person name="Heycke N."/>
            <person name="Schmitt S."/>
            <person name="Rinke C."/>
            <person name="Helfrich E.J."/>
            <person name="Brachmann A.O."/>
            <person name="Gurgui C."/>
            <person name="Wakimoto T."/>
            <person name="Kracht M."/>
            <person name="Crusemann M."/>
            <person name="Hentschel U."/>
            <person name="Abe I."/>
            <person name="Matsunaga S."/>
            <person name="Kalinowski J."/>
            <person name="Takeyama H."/>
            <person name="Piel J."/>
        </authorList>
    </citation>
    <scope>NUCLEOTIDE SEQUENCE [LARGE SCALE GENOMIC DNA]</scope>
    <source>
        <strain evidence="2">TSY2</strain>
    </source>
</reference>
<protein>
    <submittedName>
        <fullName evidence="1">Uncharacterized protein</fullName>
    </submittedName>
</protein>
<proteinExistence type="predicted"/>
<evidence type="ECO:0000313" key="1">
    <source>
        <dbReference type="EMBL" id="ETX01278.1"/>
    </source>
</evidence>
<dbReference type="HOGENOM" id="CLU_812994_0_0_7"/>
<dbReference type="EMBL" id="AZHX01001638">
    <property type="protein sequence ID" value="ETX01278.1"/>
    <property type="molecule type" value="Genomic_DNA"/>
</dbReference>
<sequence length="341" mass="39443">MAFLRKHRDRYWLVHNFRNGAKVRQVRLYGFDLQADLDEEIQRAQQAAASCSAGPIAPNWVQPVRQQLEHLQTAAQQTHLEQLTRRFQGQVQDMLQTLASLNGHHEAKQQLIWDCISQLHQQLATRTAPVPQHMDEPPRALPSEELLDLGDGFCLSGSSLYHRCNGVSGDGTAHTPDNETRSPVVWVSLIQGRDLWIECEHCHAKCDRIQPLTQLPRLSVRRQRIRQFDRFCIEHAIGNTGYILVTFRSGYIDRISVRIVEIDYRTQKVRLVSDAGRKPRTYWRRFDNVYFGTLEVRLTPEQHQQLTAAGVTDILHLVRIWYTVTDTPPNRMQLQQAGVRY</sequence>
<comment type="caution">
    <text evidence="1">The sequence shown here is derived from an EMBL/GenBank/DDBJ whole genome shotgun (WGS) entry which is preliminary data.</text>
</comment>
<organism evidence="1 2">
    <name type="scientific">Candidatus Entotheonella gemina</name>
    <dbReference type="NCBI Taxonomy" id="1429439"/>
    <lineage>
        <taxon>Bacteria</taxon>
        <taxon>Pseudomonadati</taxon>
        <taxon>Nitrospinota/Tectimicrobiota group</taxon>
        <taxon>Candidatus Tectimicrobiota</taxon>
        <taxon>Candidatus Entotheonellia</taxon>
        <taxon>Candidatus Entotheonellales</taxon>
        <taxon>Candidatus Entotheonellaceae</taxon>
        <taxon>Candidatus Entotheonella</taxon>
    </lineage>
</organism>
<gene>
    <name evidence="1" type="ORF">ETSY2_37530</name>
</gene>
<evidence type="ECO:0000313" key="2">
    <source>
        <dbReference type="Proteomes" id="UP000019140"/>
    </source>
</evidence>